<feature type="transmembrane region" description="Helical" evidence="2">
    <location>
        <begin position="77"/>
        <end position="96"/>
    </location>
</feature>
<dbReference type="InterPro" id="IPR001024">
    <property type="entry name" value="PLAT/LH2_dom"/>
</dbReference>
<keyword evidence="2" id="KW-0472">Membrane</keyword>
<protein>
    <recommendedName>
        <fullName evidence="3">PLAT domain-containing protein</fullName>
    </recommendedName>
</protein>
<dbReference type="InterPro" id="IPR036392">
    <property type="entry name" value="PLAT/LH2_dom_sf"/>
</dbReference>
<dbReference type="SUPFAM" id="SSF49723">
    <property type="entry name" value="Lipase/lipooxygenase domain (PLAT/LH2 domain)"/>
    <property type="match status" value="1"/>
</dbReference>
<dbReference type="Proteomes" id="UP000681967">
    <property type="component" value="Unassembled WGS sequence"/>
</dbReference>
<organism evidence="5 6">
    <name type="scientific">Rotaria magnacalcarata</name>
    <dbReference type="NCBI Taxonomy" id="392030"/>
    <lineage>
        <taxon>Eukaryota</taxon>
        <taxon>Metazoa</taxon>
        <taxon>Spiralia</taxon>
        <taxon>Gnathifera</taxon>
        <taxon>Rotifera</taxon>
        <taxon>Eurotatoria</taxon>
        <taxon>Bdelloidea</taxon>
        <taxon>Philodinida</taxon>
        <taxon>Philodinidae</taxon>
        <taxon>Rotaria</taxon>
    </lineage>
</organism>
<accession>A0A8S2NVI3</accession>
<keyword evidence="2" id="KW-1133">Transmembrane helix</keyword>
<dbReference type="AlphaFoldDB" id="A0A8S2NVI3"/>
<proteinExistence type="predicted"/>
<evidence type="ECO:0000313" key="4">
    <source>
        <dbReference type="EMBL" id="CAF3847787.1"/>
    </source>
</evidence>
<dbReference type="Gene3D" id="2.60.60.20">
    <property type="entry name" value="PLAT/LH2 domain"/>
    <property type="match status" value="1"/>
</dbReference>
<sequence length="380" mass="43459">MSLKSYCFRLKTASETFTQQNNLSNSDTLLIYFKGEKGLTQPLSLLLIKLNESLYENTIELLDVENVNKANNLKKSLSALLIFIYIVLTGTLNQWLDSNRNKIFDIFIKEDPAQVASTYTIIIRTGSMSRCSQATIRLALIGDGASTLPFNLNSNTSSIQCISKNLFQPNSKDIFYISSFQSIDVGQLFHIKLQCGCHDSLPYYCKSIEVINNLTDVKYFFLVNHWFGSNLEKHISVPVIDRTKESNVFTISTKTRAISNSIGWHMIYVHMNFANGKSYEEVCISSETHQIPFQKDNVDFFLVFLDNIDDTKVSSVKVCFVNKSTEKIIEVKFNTIIHGKKQFIETFDSFLFRNKDSSKQSWASPWLRVLFGPLTYPRSF</sequence>
<name>A0A8S2NVI3_9BILA</name>
<gene>
    <name evidence="4" type="ORF">BYL167_LOCUS5681</name>
    <name evidence="5" type="ORF">GIL414_LOCUS12788</name>
</gene>
<dbReference type="EMBL" id="CAJOBH010001316">
    <property type="protein sequence ID" value="CAF3847787.1"/>
    <property type="molecule type" value="Genomic_DNA"/>
</dbReference>
<feature type="domain" description="PLAT" evidence="3">
    <location>
        <begin position="117"/>
        <end position="241"/>
    </location>
</feature>
<dbReference type="Proteomes" id="UP000681720">
    <property type="component" value="Unassembled WGS sequence"/>
</dbReference>
<evidence type="ECO:0000313" key="5">
    <source>
        <dbReference type="EMBL" id="CAF4019647.1"/>
    </source>
</evidence>
<evidence type="ECO:0000256" key="2">
    <source>
        <dbReference type="SAM" id="Phobius"/>
    </source>
</evidence>
<reference evidence="5" key="1">
    <citation type="submission" date="2021-02" db="EMBL/GenBank/DDBJ databases">
        <authorList>
            <person name="Nowell W R."/>
        </authorList>
    </citation>
    <scope>NUCLEOTIDE SEQUENCE</scope>
</reference>
<dbReference type="PROSITE" id="PS50095">
    <property type="entry name" value="PLAT"/>
    <property type="match status" value="1"/>
</dbReference>
<evidence type="ECO:0000256" key="1">
    <source>
        <dbReference type="PROSITE-ProRule" id="PRU00152"/>
    </source>
</evidence>
<evidence type="ECO:0000259" key="3">
    <source>
        <dbReference type="PROSITE" id="PS50095"/>
    </source>
</evidence>
<comment type="caution">
    <text evidence="5">The sequence shown here is derived from an EMBL/GenBank/DDBJ whole genome shotgun (WGS) entry which is preliminary data.</text>
</comment>
<keyword evidence="2" id="KW-0812">Transmembrane</keyword>
<evidence type="ECO:0000313" key="6">
    <source>
        <dbReference type="Proteomes" id="UP000681720"/>
    </source>
</evidence>
<dbReference type="EMBL" id="CAJOBJ010005052">
    <property type="protein sequence ID" value="CAF4019647.1"/>
    <property type="molecule type" value="Genomic_DNA"/>
</dbReference>
<comment type="caution">
    <text evidence="1">Lacks conserved residue(s) required for the propagation of feature annotation.</text>
</comment>